<organism evidence="1">
    <name type="scientific">Lactobacillus phage phi-gle</name>
    <dbReference type="NCBI Taxonomy" id="126649"/>
    <lineage>
        <taxon>Viruses</taxon>
        <taxon>Duplodnaviria</taxon>
        <taxon>Heunggongvirae</taxon>
        <taxon>Uroviricota</taxon>
        <taxon>Caudoviricetes</taxon>
    </lineage>
</organism>
<dbReference type="Pfam" id="PF11192">
    <property type="entry name" value="DUF2977"/>
    <property type="match status" value="1"/>
</dbReference>
<accession>Q7M292</accession>
<name>Q7M292_9CAUD</name>
<evidence type="ECO:0000313" key="1">
    <source>
        <dbReference type="PIR" id="JC5913"/>
    </source>
</evidence>
<protein>
    <submittedName>
        <fullName evidence="1">Hypothetical 10.0K protein</fullName>
    </submittedName>
</protein>
<sequence length="94" mass="10005">MQLLINDQQAITGYVTTGSVEQGIEYTGSIPDGFETNFKPSFYLLQNGVIVANQNYVAPVEPTPDSGPTAEQQAIAKLTTLVTGLMAKEAVNNA</sequence>
<reference evidence="1" key="1">
    <citation type="journal article" date="1996" name="Gene">
        <title>Cloning, sequence analysis, and expression of the genes encoding lytic functions of Bacteriophage phi g1e.</title>
        <authorList>
            <person name="Oki M."/>
            <person name="Kakikawa M."/>
            <person name="Yamada K."/>
            <person name="Taketo A."/>
            <person name="Kodaira K.I."/>
        </authorList>
    </citation>
    <scope>NUCLEOTIDE SEQUENCE</scope>
</reference>
<proteinExistence type="predicted"/>
<dbReference type="PIR" id="JC5913">
    <property type="entry name" value="JC5913"/>
</dbReference>
<dbReference type="InterPro" id="IPR021358">
    <property type="entry name" value="DUF2977"/>
</dbReference>